<evidence type="ECO:0000256" key="2">
    <source>
        <dbReference type="SAM" id="Phobius"/>
    </source>
</evidence>
<keyword evidence="5" id="KW-1185">Reference proteome</keyword>
<feature type="region of interest" description="Disordered" evidence="1">
    <location>
        <begin position="274"/>
        <end position="302"/>
    </location>
</feature>
<evidence type="ECO:0000313" key="5">
    <source>
        <dbReference type="Proteomes" id="UP000275048"/>
    </source>
</evidence>
<feature type="transmembrane region" description="Helical" evidence="2">
    <location>
        <begin position="130"/>
        <end position="151"/>
    </location>
</feature>
<dbReference type="RefSeq" id="WP_122935062.1">
    <property type="nucleotide sequence ID" value="NZ_JBHSNT010000007.1"/>
</dbReference>
<keyword evidence="2" id="KW-0472">Membrane</keyword>
<feature type="transmembrane region" description="Helical" evidence="2">
    <location>
        <begin position="59"/>
        <end position="81"/>
    </location>
</feature>
<dbReference type="AlphaFoldDB" id="A0A3M8ALZ5"/>
<keyword evidence="4" id="KW-0813">Transport</keyword>
<evidence type="ECO:0000259" key="3">
    <source>
        <dbReference type="Pfam" id="PF07885"/>
    </source>
</evidence>
<dbReference type="EMBL" id="RHHB01000001">
    <property type="protein sequence ID" value="RNB52222.1"/>
    <property type="molecule type" value="Genomic_DNA"/>
</dbReference>
<dbReference type="Proteomes" id="UP000275048">
    <property type="component" value="Unassembled WGS sequence"/>
</dbReference>
<dbReference type="OrthoDB" id="8477930at2"/>
<feature type="domain" description="Potassium channel" evidence="3">
    <location>
        <begin position="100"/>
        <end position="152"/>
    </location>
</feature>
<accession>A0A3M8ALZ5</accession>
<name>A0A3M8ALZ5_9MICO</name>
<reference evidence="4 5" key="1">
    <citation type="submission" date="2018-10" db="EMBL/GenBank/DDBJ databases">
        <title>Isolation, diversity and antibacterial activity of antinobacteria from the wheat rhizosphere soil.</title>
        <authorList>
            <person name="Sun T."/>
        </authorList>
    </citation>
    <scope>NUCLEOTIDE SEQUENCE [LARGE SCALE GENOMIC DNA]</scope>
    <source>
        <strain evidence="4 5">SJ-23</strain>
    </source>
</reference>
<keyword evidence="4" id="KW-0406">Ion transport</keyword>
<protein>
    <submittedName>
        <fullName evidence="4">Two pore domain potassium channel family protein</fullName>
    </submittedName>
</protein>
<dbReference type="GO" id="GO:0034220">
    <property type="term" value="P:monoatomic ion transmembrane transport"/>
    <property type="evidence" value="ECO:0007669"/>
    <property type="project" value="UniProtKB-KW"/>
</dbReference>
<evidence type="ECO:0000256" key="1">
    <source>
        <dbReference type="SAM" id="MobiDB-lite"/>
    </source>
</evidence>
<dbReference type="InterPro" id="IPR013099">
    <property type="entry name" value="K_chnl_dom"/>
</dbReference>
<dbReference type="Pfam" id="PF07885">
    <property type="entry name" value="Ion_trans_2"/>
    <property type="match status" value="1"/>
</dbReference>
<evidence type="ECO:0000313" key="4">
    <source>
        <dbReference type="EMBL" id="RNB52222.1"/>
    </source>
</evidence>
<gene>
    <name evidence="4" type="ORF">EDM22_00430</name>
</gene>
<organism evidence="4 5">
    <name type="scientific">Agromyces tardus</name>
    <dbReference type="NCBI Taxonomy" id="2583849"/>
    <lineage>
        <taxon>Bacteria</taxon>
        <taxon>Bacillati</taxon>
        <taxon>Actinomycetota</taxon>
        <taxon>Actinomycetes</taxon>
        <taxon>Micrococcales</taxon>
        <taxon>Microbacteriaceae</taxon>
        <taxon>Agromyces</taxon>
    </lineage>
</organism>
<proteinExistence type="predicted"/>
<keyword evidence="2" id="KW-0812">Transmembrane</keyword>
<feature type="transmembrane region" description="Helical" evidence="2">
    <location>
        <begin position="6"/>
        <end position="25"/>
    </location>
</feature>
<comment type="caution">
    <text evidence="4">The sequence shown here is derived from an EMBL/GenBank/DDBJ whole genome shotgun (WGS) entry which is preliminary data.</text>
</comment>
<keyword evidence="4" id="KW-0407">Ion channel</keyword>
<dbReference type="SUPFAM" id="SSF81324">
    <property type="entry name" value="Voltage-gated potassium channels"/>
    <property type="match status" value="1"/>
</dbReference>
<sequence>MIWVWTAAGLVIIAIGLNEVFHSVLHPTGRGRLTHLVANTTWRLSSAAGRRGRSVAGPLATVAAVTLWAALQVVGWALVYLPHVPSGFGYASEVHPEQHPPIVEAFYFSVVSMSTLGLGDVYPIEPWLRVVAPLQALTGFALLTAAVAWFIELYPALGRRRALALRLALMDRADVAQHLPEMDPQTASAMLDSIGVDVVEARVDLSQNAESYYFTEDDPATSLAAQLPYGLRLARIARRSPDRTVRNSGHMLEAGIDDFARVLRDRFIPADDDTDATLQEYARQHRQASSPPRTAESESPAE</sequence>
<dbReference type="Gene3D" id="1.10.287.70">
    <property type="match status" value="1"/>
</dbReference>
<keyword evidence="2" id="KW-1133">Transmembrane helix</keyword>